<feature type="signal peptide" evidence="3">
    <location>
        <begin position="1"/>
        <end position="23"/>
    </location>
</feature>
<feature type="compositionally biased region" description="Gly residues" evidence="1">
    <location>
        <begin position="611"/>
        <end position="629"/>
    </location>
</feature>
<feature type="domain" description="DUF2207" evidence="4">
    <location>
        <begin position="27"/>
        <end position="209"/>
    </location>
</feature>
<feature type="domain" description="Predicted membrane protein YciQ-like C-terminal" evidence="5">
    <location>
        <begin position="287"/>
        <end position="561"/>
    </location>
</feature>
<feature type="transmembrane region" description="Helical" evidence="2">
    <location>
        <begin position="475"/>
        <end position="494"/>
    </location>
</feature>
<evidence type="ECO:0000259" key="4">
    <source>
        <dbReference type="Pfam" id="PF09972"/>
    </source>
</evidence>
<dbReference type="EMBL" id="CP034543">
    <property type="protein sequence ID" value="AZQ41252.1"/>
    <property type="molecule type" value="Genomic_DNA"/>
</dbReference>
<accession>A0A3Q9EXU3</accession>
<feature type="transmembrane region" description="Helical" evidence="2">
    <location>
        <begin position="249"/>
        <end position="272"/>
    </location>
</feature>
<evidence type="ECO:0000313" key="7">
    <source>
        <dbReference type="Proteomes" id="UP000272924"/>
    </source>
</evidence>
<keyword evidence="2" id="KW-0812">Transmembrane</keyword>
<keyword evidence="2" id="KW-1133">Transmembrane helix</keyword>
<gene>
    <name evidence="6" type="ORF">EHW89_01740</name>
</gene>
<dbReference type="AlphaFoldDB" id="A0A3Q9EXU3"/>
<dbReference type="InterPro" id="IPR018702">
    <property type="entry name" value="DUF2207"/>
</dbReference>
<reference evidence="7" key="1">
    <citation type="submission" date="2018-12" db="EMBL/GenBank/DDBJ databases">
        <title>Genome sequencing of Streptococcus sp. KCOM 2412 (= ChDC F135).</title>
        <authorList>
            <person name="Kook J.-K."/>
            <person name="Park S.-N."/>
            <person name="Lim Y.K."/>
        </authorList>
    </citation>
    <scope>NUCLEOTIDE SEQUENCE [LARGE SCALE GENOMIC DNA]</scope>
    <source>
        <strain evidence="7">KCOM 2412</strain>
    </source>
</reference>
<evidence type="ECO:0000313" key="6">
    <source>
        <dbReference type="EMBL" id="AZQ41252.1"/>
    </source>
</evidence>
<dbReference type="KEGG" id="spei:EHW89_01740"/>
<keyword evidence="3" id="KW-0732">Signal</keyword>
<protein>
    <submittedName>
        <fullName evidence="6">DUF2207 domain-containing protein</fullName>
    </submittedName>
</protein>
<evidence type="ECO:0000256" key="3">
    <source>
        <dbReference type="SAM" id="SignalP"/>
    </source>
</evidence>
<dbReference type="Pfam" id="PF20990">
    <property type="entry name" value="DUF2207_C"/>
    <property type="match status" value="1"/>
</dbReference>
<dbReference type="Pfam" id="PF09972">
    <property type="entry name" value="DUF2207"/>
    <property type="match status" value="1"/>
</dbReference>
<evidence type="ECO:0000256" key="1">
    <source>
        <dbReference type="SAM" id="MobiDB-lite"/>
    </source>
</evidence>
<evidence type="ECO:0000259" key="5">
    <source>
        <dbReference type="Pfam" id="PF20990"/>
    </source>
</evidence>
<dbReference type="InterPro" id="IPR048389">
    <property type="entry name" value="YciQ-like_C"/>
</dbReference>
<evidence type="ECO:0000256" key="2">
    <source>
        <dbReference type="SAM" id="Phobius"/>
    </source>
</evidence>
<dbReference type="Proteomes" id="UP000272924">
    <property type="component" value="Chromosome"/>
</dbReference>
<name>A0A3Q9EXU3_9STRE</name>
<proteinExistence type="predicted"/>
<organism evidence="6 7">
    <name type="scientific">Streptococcus periodonticum</name>
    <dbReference type="NCBI Taxonomy" id="2490633"/>
    <lineage>
        <taxon>Bacteria</taxon>
        <taxon>Bacillati</taxon>
        <taxon>Bacillota</taxon>
        <taxon>Bacilli</taxon>
        <taxon>Lactobacillales</taxon>
        <taxon>Streptococcaceae</taxon>
        <taxon>Streptococcus</taxon>
    </lineage>
</organism>
<keyword evidence="2" id="KW-0472">Membrane</keyword>
<feature type="region of interest" description="Disordered" evidence="1">
    <location>
        <begin position="608"/>
        <end position="629"/>
    </location>
</feature>
<sequence>MKKFFWSIIIFFSCLFFSQRVLAVSYDIESYKGNLQIHSDNTATFVETVTYHFSSGYRGQIITLGTSGKVPLGFDVEGKPTILALRNGQPKTDITAVQEYIAGGYKYKIYNAGNKGDRVTIAVTWKLKNMLFVHTDIVELHWIPISNWDKKLNDVEFRISVPKSSQQTELYAHTGYFMKPAQVTHSGNTYLIHAGNIRKGKKLEFHAYWDRSLMTVPENSLAITNQNRLQGFWQVEREAAQKTKRYQRLMGWDLPLVFVLVGLISLAFYGFFQFTIKSRVTFPKHARLYEIPQDLPPMVIASNVYSVDLTELDPTEKQATSLKFENLVQATLLDLIDRGNLIFTDDTKQPRLQRVTDKGLFGFEKEFLKMAMGNNKQLLVKEFFSDFKIDKKVYNRGEQAVRKAGNRVKNLLKCYLKNITENVHEIIEREQLPNNYRPVAKKELLYLYLSISLMALIMVVSLGILAWIFLWYRLIFFQFIVSFLIAGGFLYYLWRKCKMVKRDGVLNEEGAENYYYWKSFANMLRDIAHLKDTEVDGVILWNRLLVYATMFNCADKVTKAMKLRKITIDNPSMNAFVYQDMSYTFHTSSHAFVSYGSEANSASSFTVSSGGSSGGGFTGGGGGGGGGAF</sequence>
<feature type="chain" id="PRO_5018697587" evidence="3">
    <location>
        <begin position="24"/>
        <end position="629"/>
    </location>
</feature>
<feature type="transmembrane region" description="Helical" evidence="2">
    <location>
        <begin position="445"/>
        <end position="469"/>
    </location>
</feature>
<dbReference type="RefSeq" id="WP_126466498.1">
    <property type="nucleotide sequence ID" value="NZ_CP034543.1"/>
</dbReference>
<keyword evidence="7" id="KW-1185">Reference proteome</keyword>